<evidence type="ECO:0000313" key="6">
    <source>
        <dbReference type="EMBL" id="QTH63582.1"/>
    </source>
</evidence>
<dbReference type="AlphaFoldDB" id="A0A975HHX7"/>
<dbReference type="InterPro" id="IPR029787">
    <property type="entry name" value="Nucleotide_cyclase"/>
</dbReference>
<dbReference type="InterPro" id="IPR000160">
    <property type="entry name" value="GGDEF_dom"/>
</dbReference>
<sequence>MDRVLFHITLILTLGVGIFSHSSVASNSTRFVTEKWSTESGLSHNTISAISQTDDKYVWFSSWEGVDRFNGHEFVNIENIYNVPVEDNAARSLTINQQGDLFVGGAKGQLLVRNSDGKWRELYRFKSQVNFITPSPLHYLVVATEDQQVYGLSRSGQLLNLTEQQPLSGVITGLSVYEDQVLISTTAGLFFVQDQTIDSVNSLQNTTINHIYVKEESVFLATEKGVLHVQNSDLSDSKWIIEDKNVLTFSVDRQGRFWCGTAKDGLIVYHPDGQVDHFNNSNHLLDNRVTTIFEDVDGSVWVGTVGGLTRFFETDFNAISKADGLPANFTRAVLEDHNGTMWLGTSNGLAQFDPNTDAIESQALLNQSILSLALSQSGDILAGSYTDGVFVRKKGRFEPYLTVANGLPSNQIRSIETRIPNQIWVGTSEGIAVVETSSNKVTQVIDQNQGLKNNAVAVVKIIKDTVWVGTSRGVNLIKKGQVVEKYNLAGIQPGHIFDFYYDEQADVVFIASDSGLYRYRYRDDSLARLPEFNYQNVAKFFTILKDEYNYLWLSSNVGIYRVERDILNAHLDGKLVELKYDVFEESEGLLSKQANGRSTPAGWLDTRGQVWFATSKGAARANTGDLATYKPVDAAIKFEAVSVDLALQDLSSDIVLQPDAKHLKVKFSSINLVSPKRTVYRVRLTGFQDEWDERGQTNTIEYTNLPPGRYLLEVSSSIAPYEWSVPKQMTIVKLPYWWQTNVFKVVSIFGLIFCLWLSLYWRSYRARLRQKILQQQVDEKTKALQIQSSKLLKANQEKSELLKQLVESSKVLKRLSNEDALTELLNRRAFSEKCEEWQTLADRHGAKYCIGFFDIDYFKSINDNWSHSAGDAALKSVADTLKNTLREQDIIARWGGEEFIVLFPETSLDTAFEMAEKLRKAVYIKDNEEIAEGLTITISGGVASSENAHNYEQVIHRADMALFESKQFGRNKINVFYPDAPEPGDSTKLSS</sequence>
<accession>A0A975HHX7</accession>
<gene>
    <name evidence="6" type="ORF">J1N51_12775</name>
</gene>
<evidence type="ECO:0000256" key="2">
    <source>
        <dbReference type="ARBA" id="ARBA00012528"/>
    </source>
</evidence>
<dbReference type="GO" id="GO:1902201">
    <property type="term" value="P:negative regulation of bacterial-type flagellum-dependent cell motility"/>
    <property type="evidence" value="ECO:0007669"/>
    <property type="project" value="TreeGrafter"/>
</dbReference>
<dbReference type="GO" id="GO:0052621">
    <property type="term" value="F:diguanylate cyclase activity"/>
    <property type="evidence" value="ECO:0007669"/>
    <property type="project" value="UniProtKB-EC"/>
</dbReference>
<keyword evidence="4" id="KW-0472">Membrane</keyword>
<dbReference type="InterPro" id="IPR043128">
    <property type="entry name" value="Rev_trsase/Diguanyl_cyclase"/>
</dbReference>
<dbReference type="GO" id="GO:0005886">
    <property type="term" value="C:plasma membrane"/>
    <property type="evidence" value="ECO:0007669"/>
    <property type="project" value="TreeGrafter"/>
</dbReference>
<dbReference type="InterPro" id="IPR050469">
    <property type="entry name" value="Diguanylate_Cyclase"/>
</dbReference>
<evidence type="ECO:0000313" key="7">
    <source>
        <dbReference type="Proteomes" id="UP000682739"/>
    </source>
</evidence>
<keyword evidence="4" id="KW-1133">Transmembrane helix</keyword>
<name>A0A975HHX7_9GAMM</name>
<dbReference type="SUPFAM" id="SSF55073">
    <property type="entry name" value="Nucleotide cyclase"/>
    <property type="match status" value="1"/>
</dbReference>
<dbReference type="Gene3D" id="2.130.10.10">
    <property type="entry name" value="YVTN repeat-like/Quinoprotein amine dehydrogenase"/>
    <property type="match status" value="3"/>
</dbReference>
<dbReference type="PANTHER" id="PTHR45138">
    <property type="entry name" value="REGULATORY COMPONENTS OF SENSORY TRANSDUCTION SYSTEM"/>
    <property type="match status" value="1"/>
</dbReference>
<dbReference type="CDD" id="cd01949">
    <property type="entry name" value="GGDEF"/>
    <property type="match status" value="1"/>
</dbReference>
<dbReference type="InterPro" id="IPR015943">
    <property type="entry name" value="WD40/YVTN_repeat-like_dom_sf"/>
</dbReference>
<dbReference type="KEGG" id="psym:J1N51_12775"/>
<dbReference type="GO" id="GO:0043709">
    <property type="term" value="P:cell adhesion involved in single-species biofilm formation"/>
    <property type="evidence" value="ECO:0007669"/>
    <property type="project" value="TreeGrafter"/>
</dbReference>
<evidence type="ECO:0000256" key="4">
    <source>
        <dbReference type="SAM" id="Phobius"/>
    </source>
</evidence>
<evidence type="ECO:0000256" key="3">
    <source>
        <dbReference type="ARBA" id="ARBA00034247"/>
    </source>
</evidence>
<dbReference type="PROSITE" id="PS50887">
    <property type="entry name" value="GGDEF"/>
    <property type="match status" value="1"/>
</dbReference>
<keyword evidence="7" id="KW-1185">Reference proteome</keyword>
<dbReference type="Gene3D" id="3.30.70.270">
    <property type="match status" value="1"/>
</dbReference>
<dbReference type="InterPro" id="IPR011110">
    <property type="entry name" value="Reg_prop"/>
</dbReference>
<comment type="cofactor">
    <cofactor evidence="1">
        <name>Mg(2+)</name>
        <dbReference type="ChEBI" id="CHEBI:18420"/>
    </cofactor>
</comment>
<proteinExistence type="predicted"/>
<dbReference type="SMART" id="SM00267">
    <property type="entry name" value="GGDEF"/>
    <property type="match status" value="1"/>
</dbReference>
<comment type="catalytic activity">
    <reaction evidence="3">
        <text>2 GTP = 3',3'-c-di-GMP + 2 diphosphate</text>
        <dbReference type="Rhea" id="RHEA:24898"/>
        <dbReference type="ChEBI" id="CHEBI:33019"/>
        <dbReference type="ChEBI" id="CHEBI:37565"/>
        <dbReference type="ChEBI" id="CHEBI:58805"/>
        <dbReference type="EC" id="2.7.7.65"/>
    </reaction>
</comment>
<dbReference type="Pfam" id="PF07494">
    <property type="entry name" value="Reg_prop"/>
    <property type="match status" value="2"/>
</dbReference>
<dbReference type="NCBIfam" id="TIGR00254">
    <property type="entry name" value="GGDEF"/>
    <property type="match status" value="1"/>
</dbReference>
<feature type="domain" description="GGDEF" evidence="5">
    <location>
        <begin position="846"/>
        <end position="978"/>
    </location>
</feature>
<dbReference type="SUPFAM" id="SSF69322">
    <property type="entry name" value="Tricorn protease domain 2"/>
    <property type="match status" value="1"/>
</dbReference>
<dbReference type="Pfam" id="PF00990">
    <property type="entry name" value="GGDEF"/>
    <property type="match status" value="1"/>
</dbReference>
<dbReference type="Gene3D" id="2.60.40.10">
    <property type="entry name" value="Immunoglobulins"/>
    <property type="match status" value="1"/>
</dbReference>
<feature type="transmembrane region" description="Helical" evidence="4">
    <location>
        <begin position="736"/>
        <end position="761"/>
    </location>
</feature>
<protein>
    <recommendedName>
        <fullName evidence="2">diguanylate cyclase</fullName>
        <ecNumber evidence="2">2.7.7.65</ecNumber>
    </recommendedName>
</protein>
<dbReference type="RefSeq" id="WP_208831638.1">
    <property type="nucleotide sequence ID" value="NZ_CP072110.1"/>
</dbReference>
<evidence type="ECO:0000256" key="1">
    <source>
        <dbReference type="ARBA" id="ARBA00001946"/>
    </source>
</evidence>
<dbReference type="PANTHER" id="PTHR45138:SF9">
    <property type="entry name" value="DIGUANYLATE CYCLASE DGCM-RELATED"/>
    <property type="match status" value="1"/>
</dbReference>
<dbReference type="EMBL" id="CP072110">
    <property type="protein sequence ID" value="QTH63582.1"/>
    <property type="molecule type" value="Genomic_DNA"/>
</dbReference>
<organism evidence="6 7">
    <name type="scientific">Psychrosphaera ytuae</name>
    <dbReference type="NCBI Taxonomy" id="2820710"/>
    <lineage>
        <taxon>Bacteria</taxon>
        <taxon>Pseudomonadati</taxon>
        <taxon>Pseudomonadota</taxon>
        <taxon>Gammaproteobacteria</taxon>
        <taxon>Alteromonadales</taxon>
        <taxon>Pseudoalteromonadaceae</taxon>
        <taxon>Psychrosphaera</taxon>
    </lineage>
</organism>
<dbReference type="SUPFAM" id="SSF63829">
    <property type="entry name" value="Calcium-dependent phosphotriesterase"/>
    <property type="match status" value="2"/>
</dbReference>
<dbReference type="InterPro" id="IPR011123">
    <property type="entry name" value="Y_Y_Y"/>
</dbReference>
<reference evidence="6" key="1">
    <citation type="submission" date="2021-03" db="EMBL/GenBank/DDBJ databases">
        <title>Description of Psychrosphaera ytuae sp. nov. isolated from deep sea sediment of South China Sea.</title>
        <authorList>
            <person name="Zhang J."/>
            <person name="Xu X.-D."/>
        </authorList>
    </citation>
    <scope>NUCLEOTIDE SEQUENCE</scope>
    <source>
        <strain evidence="6">MTZ26</strain>
    </source>
</reference>
<keyword evidence="4" id="KW-0812">Transmembrane</keyword>
<dbReference type="Pfam" id="PF07495">
    <property type="entry name" value="Y_Y_Y"/>
    <property type="match status" value="1"/>
</dbReference>
<dbReference type="EC" id="2.7.7.65" evidence="2"/>
<evidence type="ECO:0000259" key="5">
    <source>
        <dbReference type="PROSITE" id="PS50887"/>
    </source>
</evidence>
<dbReference type="FunFam" id="3.30.70.270:FF:000001">
    <property type="entry name" value="Diguanylate cyclase domain protein"/>
    <property type="match status" value="1"/>
</dbReference>
<dbReference type="InterPro" id="IPR013783">
    <property type="entry name" value="Ig-like_fold"/>
</dbReference>
<dbReference type="Proteomes" id="UP000682739">
    <property type="component" value="Chromosome"/>
</dbReference>